<dbReference type="Proteomes" id="UP000245119">
    <property type="component" value="Linkage Group LG3"/>
</dbReference>
<dbReference type="Pfam" id="PF00787">
    <property type="entry name" value="PX"/>
    <property type="match status" value="1"/>
</dbReference>
<dbReference type="SUPFAM" id="SSF50044">
    <property type="entry name" value="SH3-domain"/>
    <property type="match status" value="1"/>
</dbReference>
<dbReference type="GO" id="GO:0031410">
    <property type="term" value="C:cytoplasmic vesicle"/>
    <property type="evidence" value="ECO:0007669"/>
    <property type="project" value="TreeGrafter"/>
</dbReference>
<dbReference type="EMBL" id="PZQS01000003">
    <property type="protein sequence ID" value="PVD33772.1"/>
    <property type="molecule type" value="Genomic_DNA"/>
</dbReference>
<evidence type="ECO:0000313" key="7">
    <source>
        <dbReference type="Proteomes" id="UP000245119"/>
    </source>
</evidence>
<dbReference type="GO" id="GO:0016197">
    <property type="term" value="P:endosomal transport"/>
    <property type="evidence" value="ECO:0007669"/>
    <property type="project" value="TreeGrafter"/>
</dbReference>
<feature type="compositionally biased region" description="Polar residues" evidence="4">
    <location>
        <begin position="168"/>
        <end position="180"/>
    </location>
</feature>
<dbReference type="InterPro" id="IPR019497">
    <property type="entry name" value="Sorting_nexin_WASP-bd-dom"/>
</dbReference>
<dbReference type="PRINTS" id="PR00452">
    <property type="entry name" value="SH3DOMAIN"/>
</dbReference>
<feature type="compositionally biased region" description="Gly residues" evidence="4">
    <location>
        <begin position="130"/>
        <end position="141"/>
    </location>
</feature>
<keyword evidence="2 3" id="KW-0728">SH3 domain</keyword>
<dbReference type="InterPro" id="IPR001683">
    <property type="entry name" value="PX_dom"/>
</dbReference>
<feature type="region of interest" description="Disordered" evidence="4">
    <location>
        <begin position="97"/>
        <end position="207"/>
    </location>
</feature>
<dbReference type="InterPro" id="IPR027267">
    <property type="entry name" value="AH/BAR_dom_sf"/>
</dbReference>
<dbReference type="SUPFAM" id="SSF64268">
    <property type="entry name" value="PX domain"/>
    <property type="match status" value="1"/>
</dbReference>
<sequence length="471" mass="52838">MADIVPECFVPDVTTTTESREDGGDSDKLYDVKGVLKKQANCLYDFEGDADNGELTFRAGDILTIIRQDIGDGWWEGKDSSGQQGLIPETYVEILSIPEPAFPPPPPPVPTSAPSAPSLPPAGGYSNGPHDGGGGRPGGGDSHLEPQASYEEWDEDWDSDDGDSTTGALSSSIGQDLQYQGGSGLSAPRREHKQLSPTGETSKYGTVRSSFNSHDLIVGRYEEDFVQERMKFLQMWINRMVRHPLISRSEVFLHFLTCTDDKKWKQGKRKAEKDEYQGFKFFLTLSPPPQEMDMRDVDARMEVFCKFVMGMTDNVKQVHSIILDYAKKQMGPFKREYTKIGTAFKQLAATFNMDTHEASRQLTAAIDHTGDAYNDIGVMFERQGTVGKAKECVKLKEESKLTDDELRKVMARASTISYGTLAEMNHFQAERTKDFKLMMQMYLQSQIKFYKNMTKKLEDALAHYETIEIPS</sequence>
<feature type="compositionally biased region" description="Pro residues" evidence="4">
    <location>
        <begin position="100"/>
        <end position="111"/>
    </location>
</feature>
<comment type="similarity">
    <text evidence="1">Belongs to the sorting nexin family.</text>
</comment>
<dbReference type="Pfam" id="PF14604">
    <property type="entry name" value="SH3_9"/>
    <property type="match status" value="1"/>
</dbReference>
<dbReference type="PANTHER" id="PTHR45827:SF1">
    <property type="entry name" value="SORTING NEXIN"/>
    <property type="match status" value="1"/>
</dbReference>
<evidence type="ECO:0000313" key="6">
    <source>
        <dbReference type="EMBL" id="PVD33772.1"/>
    </source>
</evidence>
<organism evidence="6 7">
    <name type="scientific">Pomacea canaliculata</name>
    <name type="common">Golden apple snail</name>
    <dbReference type="NCBI Taxonomy" id="400727"/>
    <lineage>
        <taxon>Eukaryota</taxon>
        <taxon>Metazoa</taxon>
        <taxon>Spiralia</taxon>
        <taxon>Lophotrochozoa</taxon>
        <taxon>Mollusca</taxon>
        <taxon>Gastropoda</taxon>
        <taxon>Caenogastropoda</taxon>
        <taxon>Architaenioglossa</taxon>
        <taxon>Ampullarioidea</taxon>
        <taxon>Ampullariidae</taxon>
        <taxon>Pomacea</taxon>
    </lineage>
</organism>
<dbReference type="Gene3D" id="3.30.1520.10">
    <property type="entry name" value="Phox-like domain"/>
    <property type="match status" value="1"/>
</dbReference>
<name>A0A2T7PK53_POMCA</name>
<protein>
    <recommendedName>
        <fullName evidence="5">SH3 domain-containing protein</fullName>
    </recommendedName>
</protein>
<dbReference type="PANTHER" id="PTHR45827">
    <property type="entry name" value="SORTING NEXIN"/>
    <property type="match status" value="1"/>
</dbReference>
<accession>A0A2T7PK53</accession>
<comment type="caution">
    <text evidence="6">The sequence shown here is derived from an EMBL/GenBank/DDBJ whole genome shotgun (WGS) entry which is preliminary data.</text>
</comment>
<feature type="domain" description="SH3" evidence="5">
    <location>
        <begin position="35"/>
        <end position="97"/>
    </location>
</feature>
<evidence type="ECO:0000256" key="1">
    <source>
        <dbReference type="ARBA" id="ARBA00010883"/>
    </source>
</evidence>
<dbReference type="GO" id="GO:0097320">
    <property type="term" value="P:plasma membrane tubulation"/>
    <property type="evidence" value="ECO:0007669"/>
    <property type="project" value="TreeGrafter"/>
</dbReference>
<dbReference type="InterPro" id="IPR036028">
    <property type="entry name" value="SH3-like_dom_sf"/>
</dbReference>
<evidence type="ECO:0000256" key="2">
    <source>
        <dbReference type="ARBA" id="ARBA00022443"/>
    </source>
</evidence>
<dbReference type="InterPro" id="IPR001452">
    <property type="entry name" value="SH3_domain"/>
</dbReference>
<dbReference type="Pfam" id="PF10456">
    <property type="entry name" value="BAR_3_WASP_bdg"/>
    <property type="match status" value="1"/>
</dbReference>
<evidence type="ECO:0000259" key="5">
    <source>
        <dbReference type="PROSITE" id="PS50002"/>
    </source>
</evidence>
<keyword evidence="7" id="KW-1185">Reference proteome</keyword>
<gene>
    <name evidence="6" type="ORF">C0Q70_05032</name>
</gene>
<feature type="compositionally biased region" description="Acidic residues" evidence="4">
    <location>
        <begin position="151"/>
        <end position="163"/>
    </location>
</feature>
<dbReference type="GO" id="GO:0005886">
    <property type="term" value="C:plasma membrane"/>
    <property type="evidence" value="ECO:0007669"/>
    <property type="project" value="TreeGrafter"/>
</dbReference>
<dbReference type="Gene3D" id="1.20.1270.60">
    <property type="entry name" value="Arfaptin homology (AH) domain/BAR domain"/>
    <property type="match status" value="2"/>
</dbReference>
<evidence type="ECO:0000256" key="4">
    <source>
        <dbReference type="SAM" id="MobiDB-lite"/>
    </source>
</evidence>
<reference evidence="6 7" key="1">
    <citation type="submission" date="2018-04" db="EMBL/GenBank/DDBJ databases">
        <title>The genome of golden apple snail Pomacea canaliculata provides insight into stress tolerance and invasive adaptation.</title>
        <authorList>
            <person name="Liu C."/>
            <person name="Liu B."/>
            <person name="Ren Y."/>
            <person name="Zhang Y."/>
            <person name="Wang H."/>
            <person name="Li S."/>
            <person name="Jiang F."/>
            <person name="Yin L."/>
            <person name="Zhang G."/>
            <person name="Qian W."/>
            <person name="Fan W."/>
        </authorList>
    </citation>
    <scope>NUCLEOTIDE SEQUENCE [LARGE SCALE GENOMIC DNA]</scope>
    <source>
        <strain evidence="6">SZHN2017</strain>
        <tissue evidence="6">Muscle</tissue>
    </source>
</reference>
<dbReference type="SMART" id="SM00326">
    <property type="entry name" value="SH3"/>
    <property type="match status" value="1"/>
</dbReference>
<dbReference type="AlphaFoldDB" id="A0A2T7PK53"/>
<dbReference type="Gene3D" id="2.30.30.40">
    <property type="entry name" value="SH3 Domains"/>
    <property type="match status" value="1"/>
</dbReference>
<dbReference type="InterPro" id="IPR036871">
    <property type="entry name" value="PX_dom_sf"/>
</dbReference>
<proteinExistence type="inferred from homology"/>
<feature type="compositionally biased region" description="Polar residues" evidence="4">
    <location>
        <begin position="195"/>
        <end position="207"/>
    </location>
</feature>
<evidence type="ECO:0000256" key="3">
    <source>
        <dbReference type="PROSITE-ProRule" id="PRU00192"/>
    </source>
</evidence>
<dbReference type="GO" id="GO:0006897">
    <property type="term" value="P:endocytosis"/>
    <property type="evidence" value="ECO:0007669"/>
    <property type="project" value="TreeGrafter"/>
</dbReference>
<dbReference type="GO" id="GO:0035091">
    <property type="term" value="F:phosphatidylinositol binding"/>
    <property type="evidence" value="ECO:0007669"/>
    <property type="project" value="InterPro"/>
</dbReference>
<dbReference type="OrthoDB" id="10254720at2759"/>
<dbReference type="STRING" id="400727.A0A2T7PK53"/>
<dbReference type="PROSITE" id="PS50002">
    <property type="entry name" value="SH3"/>
    <property type="match status" value="1"/>
</dbReference>